<dbReference type="AlphaFoldDB" id="A0AAN6KQ71"/>
<accession>A0AAN6KQ71</accession>
<dbReference type="Proteomes" id="UP001168146">
    <property type="component" value="Unassembled WGS sequence"/>
</dbReference>
<evidence type="ECO:0000256" key="1">
    <source>
        <dbReference type="SAM" id="Phobius"/>
    </source>
</evidence>
<dbReference type="EMBL" id="JAUJLE010000057">
    <property type="protein sequence ID" value="KAK0993998.1"/>
    <property type="molecule type" value="Genomic_DNA"/>
</dbReference>
<keyword evidence="4" id="KW-1185">Reference proteome</keyword>
<organism evidence="3 4">
    <name type="scientific">Friedmanniomyces endolithicus</name>
    <dbReference type="NCBI Taxonomy" id="329885"/>
    <lineage>
        <taxon>Eukaryota</taxon>
        <taxon>Fungi</taxon>
        <taxon>Dikarya</taxon>
        <taxon>Ascomycota</taxon>
        <taxon>Pezizomycotina</taxon>
        <taxon>Dothideomycetes</taxon>
        <taxon>Dothideomycetidae</taxon>
        <taxon>Mycosphaerellales</taxon>
        <taxon>Teratosphaeriaceae</taxon>
        <taxon>Friedmanniomyces</taxon>
    </lineage>
</organism>
<keyword evidence="1" id="KW-0812">Transmembrane</keyword>
<evidence type="ECO:0000313" key="3">
    <source>
        <dbReference type="EMBL" id="KAK0993998.1"/>
    </source>
</evidence>
<keyword evidence="1" id="KW-0472">Membrane</keyword>
<comment type="caution">
    <text evidence="3">The sequence shown here is derived from an EMBL/GenBank/DDBJ whole genome shotgun (WGS) entry which is preliminary data.</text>
</comment>
<gene>
    <name evidence="2" type="ORF">LTR82_008133</name>
    <name evidence="3" type="ORF">LTR91_007769</name>
</gene>
<sequence>MSTSGAVQNTVTIQCILGRSPGKHFVLNGYTDLSARYTGMRSAFGKEKELFVPARVGDQVQVPRMNHDDYDALLRGAEHKQLLCSEGTNPNKWVQEGLTFPMWRWSLDRYGLFTWILGPVSLILLPAVMTWKFAATGKFPLESLIFTALFAIAQAFAGFFLDVRRSISYVKVGEQNVSQETTPVWNRLRAKSNGNTPAGPQDAVQDLRNGVVRSINDDLAIPVMVLQPTVGFELAEWLSMLSPLRLLLFGLSISPLVPGVTDGYAIAYTVVAGIQSHLQTSYAKSFLVAIQTTEIFWFRRLPAHAYDELSGDLTFHLS</sequence>
<reference evidence="2" key="1">
    <citation type="submission" date="2021-12" db="EMBL/GenBank/DDBJ databases">
        <title>Black yeast isolated from Biological Soil Crust.</title>
        <authorList>
            <person name="Kurbessoian T."/>
        </authorList>
    </citation>
    <scope>NUCLEOTIDE SEQUENCE</scope>
    <source>
        <strain evidence="2">CCFEE 5208</strain>
    </source>
</reference>
<evidence type="ECO:0000313" key="4">
    <source>
        <dbReference type="Proteomes" id="UP001175353"/>
    </source>
</evidence>
<name>A0AAN6KQ71_9PEZI</name>
<proteinExistence type="predicted"/>
<evidence type="ECO:0000313" key="2">
    <source>
        <dbReference type="EMBL" id="KAK0320815.1"/>
    </source>
</evidence>
<feature type="transmembrane region" description="Helical" evidence="1">
    <location>
        <begin position="110"/>
        <end position="131"/>
    </location>
</feature>
<feature type="transmembrane region" description="Helical" evidence="1">
    <location>
        <begin position="143"/>
        <end position="161"/>
    </location>
</feature>
<dbReference type="Proteomes" id="UP001175353">
    <property type="component" value="Unassembled WGS sequence"/>
</dbReference>
<dbReference type="EMBL" id="JASUXU010000023">
    <property type="protein sequence ID" value="KAK0320815.1"/>
    <property type="molecule type" value="Genomic_DNA"/>
</dbReference>
<keyword evidence="1" id="KW-1133">Transmembrane helix</keyword>
<protein>
    <submittedName>
        <fullName evidence="3">Uncharacterized protein</fullName>
    </submittedName>
</protein>
<reference evidence="3" key="2">
    <citation type="submission" date="2023-06" db="EMBL/GenBank/DDBJ databases">
        <title>Black Yeasts Isolated from many extreme environments.</title>
        <authorList>
            <person name="Coleine C."/>
            <person name="Stajich J.E."/>
            <person name="Selbmann L."/>
        </authorList>
    </citation>
    <scope>NUCLEOTIDE SEQUENCE</scope>
    <source>
        <strain evidence="3">CCFEE 5200</strain>
    </source>
</reference>